<protein>
    <recommendedName>
        <fullName evidence="4">DUF4386 domain-containing protein</fullName>
    </recommendedName>
</protein>
<dbReference type="EMBL" id="VLNY01000001">
    <property type="protein sequence ID" value="KAA0024808.1"/>
    <property type="molecule type" value="Genomic_DNA"/>
</dbReference>
<organism evidence="2 3">
    <name type="scientific">Antrihabitans cavernicola</name>
    <dbReference type="NCBI Taxonomy" id="2495913"/>
    <lineage>
        <taxon>Bacteria</taxon>
        <taxon>Bacillati</taxon>
        <taxon>Actinomycetota</taxon>
        <taxon>Actinomycetes</taxon>
        <taxon>Mycobacteriales</taxon>
        <taxon>Nocardiaceae</taxon>
        <taxon>Antrihabitans</taxon>
    </lineage>
</organism>
<feature type="transmembrane region" description="Helical" evidence="1">
    <location>
        <begin position="188"/>
        <end position="208"/>
    </location>
</feature>
<evidence type="ECO:0008006" key="4">
    <source>
        <dbReference type="Google" id="ProtNLM"/>
    </source>
</evidence>
<feature type="transmembrane region" description="Helical" evidence="1">
    <location>
        <begin position="87"/>
        <end position="115"/>
    </location>
</feature>
<dbReference type="RefSeq" id="WP_149428583.1">
    <property type="nucleotide sequence ID" value="NZ_VLNY01000001.1"/>
</dbReference>
<comment type="caution">
    <text evidence="2">The sequence shown here is derived from an EMBL/GenBank/DDBJ whole genome shotgun (WGS) entry which is preliminary data.</text>
</comment>
<gene>
    <name evidence="2" type="ORF">FOY51_02425</name>
</gene>
<accession>A0A5A7SFA8</accession>
<keyword evidence="3" id="KW-1185">Reference proteome</keyword>
<keyword evidence="1" id="KW-1133">Transmembrane helix</keyword>
<feature type="transmembrane region" description="Helical" evidence="1">
    <location>
        <begin position="54"/>
        <end position="75"/>
    </location>
</feature>
<feature type="transmembrane region" description="Helical" evidence="1">
    <location>
        <begin position="160"/>
        <end position="182"/>
    </location>
</feature>
<proteinExistence type="predicted"/>
<evidence type="ECO:0000313" key="2">
    <source>
        <dbReference type="EMBL" id="KAA0024808.1"/>
    </source>
</evidence>
<feature type="transmembrane region" description="Helical" evidence="1">
    <location>
        <begin position="135"/>
        <end position="153"/>
    </location>
</feature>
<evidence type="ECO:0000313" key="3">
    <source>
        <dbReference type="Proteomes" id="UP000322244"/>
    </source>
</evidence>
<keyword evidence="1" id="KW-0472">Membrane</keyword>
<sequence length="222" mass="23266">MTADTRDRNVTAMAAVGFALSWAVGLTVFSSSTSVRSTGAAVIDTFAVHQDPAIVQYVFTEGIPAITLAVVVFGLARFANMTDRLRLILTTCGLGAAAVSSVECALGIHLVGWVVPRADDDAAGMLFDAINRLDGVKMILLAAAAGVTVMLARDGALPRWMLLPAIALVVTILISGVGYLFLLSGPAVFAWASLPLLIMWVLSTGFVLRKSHVSPAMADYTA</sequence>
<dbReference type="OrthoDB" id="3396403at2"/>
<reference evidence="2 3" key="1">
    <citation type="submission" date="2019-07" db="EMBL/GenBank/DDBJ databases">
        <title>Rhodococcus cavernicolus sp. nov., isolated from a cave.</title>
        <authorList>
            <person name="Lee S.D."/>
        </authorList>
    </citation>
    <scope>NUCLEOTIDE SEQUENCE [LARGE SCALE GENOMIC DNA]</scope>
    <source>
        <strain evidence="2 3">C1-24</strain>
    </source>
</reference>
<dbReference type="Proteomes" id="UP000322244">
    <property type="component" value="Unassembled WGS sequence"/>
</dbReference>
<keyword evidence="1" id="KW-0812">Transmembrane</keyword>
<name>A0A5A7SFA8_9NOCA</name>
<dbReference type="AlphaFoldDB" id="A0A5A7SFA8"/>
<feature type="transmembrane region" description="Helical" evidence="1">
    <location>
        <begin position="12"/>
        <end position="34"/>
    </location>
</feature>
<evidence type="ECO:0000256" key="1">
    <source>
        <dbReference type="SAM" id="Phobius"/>
    </source>
</evidence>